<dbReference type="EMBL" id="HAHF01000122">
    <property type="protein sequence ID" value="SNX34002.1"/>
    <property type="molecule type" value="Transcribed_RNA"/>
</dbReference>
<feature type="signal peptide" evidence="1">
    <location>
        <begin position="1"/>
        <end position="19"/>
    </location>
</feature>
<dbReference type="AlphaFoldDB" id="A0A4Q8K3G1"/>
<organism evidence="2">
    <name type="scientific">Nephila sp. SGP-2016</name>
    <dbReference type="NCBI Taxonomy" id="1905176"/>
    <lineage>
        <taxon>Eukaryota</taxon>
        <taxon>Metazoa</taxon>
        <taxon>Ecdysozoa</taxon>
        <taxon>Arthropoda</taxon>
        <taxon>Chelicerata</taxon>
        <taxon>Arachnida</taxon>
        <taxon>Araneae</taxon>
        <taxon>Araneomorphae</taxon>
        <taxon>Entelegynae</taxon>
        <taxon>Araneoidea</taxon>
        <taxon>Nephilidae</taxon>
        <taxon>Nephila</taxon>
    </lineage>
</organism>
<sequence>MMKIVALLVLIVLATPAFAQDFQEFLKMFTDLGCKETDYIMSDMHRYLKMCDQCLSFQISLEKTEPIKCGNFVNSSLIRFPRSLEKRLKKEKILKRLSKKKMDKMQ</sequence>
<proteinExistence type="predicted"/>
<reference evidence="2" key="1">
    <citation type="submission" date="2017-05" db="EMBL/GenBank/DDBJ databases">
        <authorList>
            <person name="QRISCLOUD D."/>
        </authorList>
    </citation>
    <scope>NUCLEOTIDE SEQUENCE</scope>
</reference>
<evidence type="ECO:0000256" key="1">
    <source>
        <dbReference type="SAM" id="SignalP"/>
    </source>
</evidence>
<name>A0A4Q8K3G1_9ARAC</name>
<accession>A0A4Q8K3G1</accession>
<keyword evidence="1" id="KW-0732">Signal</keyword>
<feature type="chain" id="PRO_5020559191" evidence="1">
    <location>
        <begin position="20"/>
        <end position="106"/>
    </location>
</feature>
<protein>
    <submittedName>
        <fullName evidence="2">U18-Nephitoxin-Nsp1ai_1</fullName>
    </submittedName>
</protein>
<evidence type="ECO:0000313" key="2">
    <source>
        <dbReference type="EMBL" id="SNX34002.1"/>
    </source>
</evidence>
<reference evidence="2" key="2">
    <citation type="submission" date="2019-05" db="EMBL/GenBank/DDBJ databases">
        <title>Unravelling the molecular evolution of spider venoms.</title>
        <authorList>
            <person name="Pineda S."/>
        </authorList>
    </citation>
    <scope>NUCLEOTIDE SEQUENCE</scope>
</reference>